<dbReference type="SUPFAM" id="SSF57196">
    <property type="entry name" value="EGF/Laminin"/>
    <property type="match status" value="1"/>
</dbReference>
<keyword evidence="2" id="KW-0245">EGF-like domain</keyword>
<evidence type="ECO:0000259" key="4">
    <source>
        <dbReference type="PROSITE" id="PS50234"/>
    </source>
</evidence>
<dbReference type="SMART" id="SM00327">
    <property type="entry name" value="VWA"/>
    <property type="match status" value="4"/>
</dbReference>
<feature type="domain" description="EGF-like" evidence="3">
    <location>
        <begin position="877"/>
        <end position="913"/>
    </location>
</feature>
<accession>A0ABY7EMD6</accession>
<dbReference type="PANTHER" id="PTHR24020:SF20">
    <property type="entry name" value="PH DOMAIN-CONTAINING PROTEIN"/>
    <property type="match status" value="1"/>
</dbReference>
<protein>
    <submittedName>
        <fullName evidence="5">CO6A6-like protein</fullName>
    </submittedName>
</protein>
<dbReference type="PANTHER" id="PTHR24020">
    <property type="entry name" value="COLLAGEN ALPHA"/>
    <property type="match status" value="1"/>
</dbReference>
<evidence type="ECO:0000256" key="1">
    <source>
        <dbReference type="ARBA" id="ARBA00023157"/>
    </source>
</evidence>
<dbReference type="SMART" id="SM00179">
    <property type="entry name" value="EGF_CA"/>
    <property type="match status" value="1"/>
</dbReference>
<comment type="caution">
    <text evidence="2">Lacks conserved residue(s) required for the propagation of feature annotation.</text>
</comment>
<dbReference type="InterPro" id="IPR002035">
    <property type="entry name" value="VWF_A"/>
</dbReference>
<dbReference type="PRINTS" id="PR00453">
    <property type="entry name" value="VWFADOMAIN"/>
</dbReference>
<dbReference type="PROSITE" id="PS50234">
    <property type="entry name" value="VWFA"/>
    <property type="match status" value="6"/>
</dbReference>
<dbReference type="PROSITE" id="PS00022">
    <property type="entry name" value="EGF_1"/>
    <property type="match status" value="1"/>
</dbReference>
<feature type="domain" description="VWFA" evidence="4">
    <location>
        <begin position="742"/>
        <end position="876"/>
    </location>
</feature>
<dbReference type="Pfam" id="PF00092">
    <property type="entry name" value="VWA"/>
    <property type="match status" value="6"/>
</dbReference>
<dbReference type="InterPro" id="IPR000742">
    <property type="entry name" value="EGF"/>
</dbReference>
<feature type="domain" description="VWFA" evidence="4">
    <location>
        <begin position="606"/>
        <end position="728"/>
    </location>
</feature>
<gene>
    <name evidence="5" type="ORF">MAR_034967</name>
</gene>
<reference evidence="5" key="1">
    <citation type="submission" date="2022-11" db="EMBL/GenBank/DDBJ databases">
        <title>Centuries of genome instability and evolution in soft-shell clam transmissible cancer (bioRxiv).</title>
        <authorList>
            <person name="Hart S.F.M."/>
            <person name="Yonemitsu M.A."/>
            <person name="Giersch R.M."/>
            <person name="Beal B.F."/>
            <person name="Arriagada G."/>
            <person name="Davis B.W."/>
            <person name="Ostrander E.A."/>
            <person name="Goff S.P."/>
            <person name="Metzger M.J."/>
        </authorList>
    </citation>
    <scope>NUCLEOTIDE SEQUENCE</scope>
    <source>
        <strain evidence="5">MELC-2E11</strain>
        <tissue evidence="5">Siphon/mantle</tissue>
    </source>
</reference>
<dbReference type="CDD" id="cd00054">
    <property type="entry name" value="EGF_CA"/>
    <property type="match status" value="1"/>
</dbReference>
<feature type="domain" description="VWFA" evidence="4">
    <location>
        <begin position="35"/>
        <end position="215"/>
    </location>
</feature>
<feature type="domain" description="VWFA" evidence="4">
    <location>
        <begin position="228"/>
        <end position="369"/>
    </location>
</feature>
<dbReference type="Pfam" id="PF00008">
    <property type="entry name" value="EGF"/>
    <property type="match status" value="1"/>
</dbReference>
<dbReference type="Gene3D" id="2.10.25.10">
    <property type="entry name" value="Laminin"/>
    <property type="match status" value="1"/>
</dbReference>
<feature type="domain" description="VWFA" evidence="4">
    <location>
        <begin position="432"/>
        <end position="525"/>
    </location>
</feature>
<dbReference type="InterPro" id="IPR050525">
    <property type="entry name" value="ECM_Assembly_Org"/>
</dbReference>
<evidence type="ECO:0000313" key="5">
    <source>
        <dbReference type="EMBL" id="WAR09891.1"/>
    </source>
</evidence>
<feature type="disulfide bond" evidence="2">
    <location>
        <begin position="903"/>
        <end position="912"/>
    </location>
</feature>
<dbReference type="SUPFAM" id="SSF53300">
    <property type="entry name" value="vWA-like"/>
    <property type="match status" value="6"/>
</dbReference>
<dbReference type="Proteomes" id="UP001164746">
    <property type="component" value="Chromosome 7"/>
</dbReference>
<dbReference type="EMBL" id="CP111018">
    <property type="protein sequence ID" value="WAR09891.1"/>
    <property type="molecule type" value="Genomic_DNA"/>
</dbReference>
<organism evidence="5 6">
    <name type="scientific">Mya arenaria</name>
    <name type="common">Soft-shell clam</name>
    <dbReference type="NCBI Taxonomy" id="6604"/>
    <lineage>
        <taxon>Eukaryota</taxon>
        <taxon>Metazoa</taxon>
        <taxon>Spiralia</taxon>
        <taxon>Lophotrochozoa</taxon>
        <taxon>Mollusca</taxon>
        <taxon>Bivalvia</taxon>
        <taxon>Autobranchia</taxon>
        <taxon>Heteroconchia</taxon>
        <taxon>Euheterodonta</taxon>
        <taxon>Imparidentia</taxon>
        <taxon>Neoheterodontei</taxon>
        <taxon>Myida</taxon>
        <taxon>Myoidea</taxon>
        <taxon>Myidae</taxon>
        <taxon>Mya</taxon>
    </lineage>
</organism>
<evidence type="ECO:0000313" key="6">
    <source>
        <dbReference type="Proteomes" id="UP001164746"/>
    </source>
</evidence>
<dbReference type="Gene3D" id="3.40.50.410">
    <property type="entry name" value="von Willebrand factor, type A domain"/>
    <property type="match status" value="6"/>
</dbReference>
<dbReference type="SMART" id="SM00181">
    <property type="entry name" value="EGF"/>
    <property type="match status" value="1"/>
</dbReference>
<proteinExistence type="predicted"/>
<name>A0ABY7EMD6_MYAAR</name>
<feature type="domain" description="VWFA" evidence="4">
    <location>
        <begin position="921"/>
        <end position="970"/>
    </location>
</feature>
<dbReference type="InterPro" id="IPR036465">
    <property type="entry name" value="vWFA_dom_sf"/>
</dbReference>
<evidence type="ECO:0000256" key="2">
    <source>
        <dbReference type="PROSITE-ProRule" id="PRU00076"/>
    </source>
</evidence>
<sequence>MTAPCEIQLLSMFNKQLCICLLAISEPACDFTDADLIFLLDASTSISNEKFANILDLAKLIVNKADIDSGGVRIGLASFDNEVHVHFALNKYSTKFEIVDAIDNAKYVSSATKYRRNAMGILRKRMFVQSNGDRPGKKSFLVIVTDGLQEENMNRYLNEAIRMKRNNVKIMTVGVGVDNSNRLFAASSDPKNDYSISVDNFGELKSVPALVLPMLPDNCKAPRVEGYDVIFVLDSSVTPEHFRWMNNYARAVVREMSIDDGEFRYLISRYYNISEVIRQTSVRIHFNNIRMLNEVFLKVGYLIYSNSAYRQFDLQDYGTRSDVLSAIDKVGYRPGTKNTAAALKYARKQMFTPSKGDREYAKNYLILLTGDNPRVGMFGVGFGDFSNRDELTAYSSVPNDEYQSVMRQESDQSEAPGLMLYNLKNNCFASGDIVFILDSSGSVGQDNFYRYGILICIVINIDIQYSIPCFLFFRVLNFTYSTIDGLDIDSGHFRVGVTTFSDSSRLDFNLNDFSNKQDIHDALTQRVCYSCNKLMLVTEYICSSDAAGVTIITLAVGFTSETSELVGLTSPPISENLVYTEDYESLSKVKDKLIEPLCHDCGEPSDVVIVLDSSNTVGEYNFGRLKEYSEHLVREMNKDSCDILNFTSTGTYDDTETNVRAVEQISYSRGRANMAAAFRSLRTEMFNGRGGDRPGARNIAYFLTDGTNDAESEMAESEAEQAISSGISSKHMFSSRCSAKGDVVFAVDTSRYVTRKELKSIRRFLRSVVKRLKFNKNEFSVGMVQFTDWAQVSLTLSQGKSKKAVRKSIAGLRVHGGDPQPSIALAKAKYRIFDAYGEDKDRPNYLILITKSMRGEEDILTEANKLKLEGTRILGVDENLCAENPCRNGGVCQRLGGDFYCDCGVGYAGRYCENTCNARADIVFLLDSSGSIGHKDFRRVKKFVHNMVSDLQIGKDASRIGLATYSSKSR</sequence>
<dbReference type="PROSITE" id="PS50026">
    <property type="entry name" value="EGF_3"/>
    <property type="match status" value="1"/>
</dbReference>
<evidence type="ECO:0000259" key="3">
    <source>
        <dbReference type="PROSITE" id="PS50026"/>
    </source>
</evidence>
<keyword evidence="6" id="KW-1185">Reference proteome</keyword>
<dbReference type="InterPro" id="IPR001881">
    <property type="entry name" value="EGF-like_Ca-bd_dom"/>
</dbReference>
<keyword evidence="1 2" id="KW-1015">Disulfide bond</keyword>